<evidence type="ECO:0000256" key="3">
    <source>
        <dbReference type="ARBA" id="ARBA00022837"/>
    </source>
</evidence>
<feature type="signal peptide" evidence="4">
    <location>
        <begin position="1"/>
        <end position="21"/>
    </location>
</feature>
<dbReference type="Pfam" id="PF03160">
    <property type="entry name" value="Calx-beta"/>
    <property type="match status" value="1"/>
</dbReference>
<dbReference type="Proteomes" id="UP000366872">
    <property type="component" value="Unassembled WGS sequence"/>
</dbReference>
<name>A0A6C2U8X3_PONDE</name>
<keyword evidence="7" id="KW-1185">Reference proteome</keyword>
<keyword evidence="3" id="KW-0106">Calcium</keyword>
<dbReference type="InterPro" id="IPR038081">
    <property type="entry name" value="CalX-like_sf"/>
</dbReference>
<accession>A0A6C2U8X3</accession>
<protein>
    <recommendedName>
        <fullName evidence="5">Calx-beta domain-containing protein</fullName>
    </recommendedName>
</protein>
<evidence type="ECO:0000313" key="7">
    <source>
        <dbReference type="Proteomes" id="UP000366872"/>
    </source>
</evidence>
<dbReference type="SUPFAM" id="SSF141072">
    <property type="entry name" value="CalX-like"/>
    <property type="match status" value="1"/>
</dbReference>
<feature type="chain" id="PRO_5025442203" description="Calx-beta domain-containing protein" evidence="4">
    <location>
        <begin position="22"/>
        <end position="683"/>
    </location>
</feature>
<dbReference type="EMBL" id="CAAHFG010000003">
    <property type="protein sequence ID" value="VGO16293.1"/>
    <property type="molecule type" value="Genomic_DNA"/>
</dbReference>
<evidence type="ECO:0000256" key="1">
    <source>
        <dbReference type="ARBA" id="ARBA00022729"/>
    </source>
</evidence>
<evidence type="ECO:0000313" key="6">
    <source>
        <dbReference type="EMBL" id="VGO16293.1"/>
    </source>
</evidence>
<dbReference type="AlphaFoldDB" id="A0A6C2U8X3"/>
<gene>
    <name evidence="6" type="ORF">PDESU_04884</name>
</gene>
<dbReference type="GO" id="GO:0016020">
    <property type="term" value="C:membrane"/>
    <property type="evidence" value="ECO:0007669"/>
    <property type="project" value="InterPro"/>
</dbReference>
<dbReference type="GO" id="GO:0007154">
    <property type="term" value="P:cell communication"/>
    <property type="evidence" value="ECO:0007669"/>
    <property type="project" value="InterPro"/>
</dbReference>
<keyword evidence="1 4" id="KW-0732">Signal</keyword>
<dbReference type="InterPro" id="IPR003644">
    <property type="entry name" value="Calx_beta"/>
</dbReference>
<keyword evidence="2" id="KW-0677">Repeat</keyword>
<reference evidence="6 7" key="1">
    <citation type="submission" date="2019-04" db="EMBL/GenBank/DDBJ databases">
        <authorList>
            <person name="Van Vliet M D."/>
        </authorList>
    </citation>
    <scope>NUCLEOTIDE SEQUENCE [LARGE SCALE GENOMIC DNA]</scope>
    <source>
        <strain evidence="6 7">F1</strain>
    </source>
</reference>
<proteinExistence type="predicted"/>
<organism evidence="6 7">
    <name type="scientific">Pontiella desulfatans</name>
    <dbReference type="NCBI Taxonomy" id="2750659"/>
    <lineage>
        <taxon>Bacteria</taxon>
        <taxon>Pseudomonadati</taxon>
        <taxon>Kiritimatiellota</taxon>
        <taxon>Kiritimatiellia</taxon>
        <taxon>Kiritimatiellales</taxon>
        <taxon>Pontiellaceae</taxon>
        <taxon>Pontiella</taxon>
    </lineage>
</organism>
<evidence type="ECO:0000259" key="5">
    <source>
        <dbReference type="SMART" id="SM00237"/>
    </source>
</evidence>
<evidence type="ECO:0000256" key="2">
    <source>
        <dbReference type="ARBA" id="ARBA00022737"/>
    </source>
</evidence>
<feature type="domain" description="Calx-beta" evidence="5">
    <location>
        <begin position="222"/>
        <end position="322"/>
    </location>
</feature>
<dbReference type="SMART" id="SM00237">
    <property type="entry name" value="Calx_beta"/>
    <property type="match status" value="1"/>
</dbReference>
<evidence type="ECO:0000256" key="4">
    <source>
        <dbReference type="SAM" id="SignalP"/>
    </source>
</evidence>
<sequence>MPFHKHAFALSILAVAGSVAAVDTNSVPFVESFEDYSSGTMLNNTNGWSGSAVVTNLAYIYDGANKGFPVVGTHTKVLDVAGGATNAIDGASSSVVWVDSIINAEAFWSEPGHPEVDTNANACVYVNANGNLVAGHTEYGSSNLIWSVFDAVAISSNDWNRVALQLDYRTHYYSILLNGVMLEHAVGRTTPNGSGAGGVWFPMIGTFPFVGIALEGDAFVDDLVVSEDAPYVSITVADAGAVAEGDRGTTFASFTISLSSTSSVPVRFDYATSDGTAVAGTDYIAKSGILVIPAGVLQAVVDVEIFGDTEEESDLDFFLEVSNLVNALIVDAHGSATIVDDDVVISADLVVTGTTSKITDGALSNPSGGVTNHFSASETVDWVVWNGASITPAERKNGGMAFTGFSSIQSWSIGTGNRIFTAWEDGTVVPAATNFSGLAMTDVGQDVPYTAVDFSIGLQPVTAGSYYRLKIYSTDKRNNSSVKYWDVDSRSHVVATSETDNDAADLRIHEIIISNVTANATLPLQLAGERTGSGFPVVLGGMELILVGSLLPPPEEGGYAGWTGDFLLSGTNALLIADPDGSGYNNLYEYAFGGNPTNADDNGADPTYGLNGDQIEYVYLRRNDTNLNYAVVVGTNLFSGSWSSNDVLEVGSATKDGNYDSVTNYIPTVGKTNGFIRVQVDVL</sequence>
<dbReference type="Gene3D" id="2.60.40.2030">
    <property type="match status" value="1"/>
</dbReference>